<name>A0A2M9ZW09_9LEPT</name>
<gene>
    <name evidence="1" type="ORF">CH365_15515</name>
</gene>
<evidence type="ECO:0000313" key="1">
    <source>
        <dbReference type="EMBL" id="PJZ76227.1"/>
    </source>
</evidence>
<organism evidence="1 2">
    <name type="scientific">Leptospira neocaledonica</name>
    <dbReference type="NCBI Taxonomy" id="2023192"/>
    <lineage>
        <taxon>Bacteria</taxon>
        <taxon>Pseudomonadati</taxon>
        <taxon>Spirochaetota</taxon>
        <taxon>Spirochaetia</taxon>
        <taxon>Leptospirales</taxon>
        <taxon>Leptospiraceae</taxon>
        <taxon>Leptospira</taxon>
    </lineage>
</organism>
<dbReference type="EMBL" id="NPEA01000008">
    <property type="protein sequence ID" value="PJZ76227.1"/>
    <property type="molecule type" value="Genomic_DNA"/>
</dbReference>
<proteinExistence type="predicted"/>
<evidence type="ECO:0000313" key="2">
    <source>
        <dbReference type="Proteomes" id="UP000231843"/>
    </source>
</evidence>
<keyword evidence="2" id="KW-1185">Reference proteome</keyword>
<reference evidence="1 2" key="1">
    <citation type="submission" date="2017-07" db="EMBL/GenBank/DDBJ databases">
        <title>Leptospira spp. isolated from tropical soils.</title>
        <authorList>
            <person name="Thibeaux R."/>
            <person name="Iraola G."/>
            <person name="Ferres I."/>
            <person name="Bierque E."/>
            <person name="Girault D."/>
            <person name="Soupe-Gilbert M.-E."/>
            <person name="Picardeau M."/>
            <person name="Goarant C."/>
        </authorList>
    </citation>
    <scope>NUCLEOTIDE SEQUENCE [LARGE SCALE GENOMIC DNA]</scope>
    <source>
        <strain evidence="1 2">ES4-C-A1</strain>
    </source>
</reference>
<sequence length="62" mass="7141">MKNEIIELLNENDISLKGYIHDINAEGFYVNICIKYNGSPFSDKNKETIFALSEIILRDSVF</sequence>
<accession>A0A2M9ZW09</accession>
<protein>
    <submittedName>
        <fullName evidence="1">Uncharacterized protein</fullName>
    </submittedName>
</protein>
<dbReference type="Proteomes" id="UP000231843">
    <property type="component" value="Unassembled WGS sequence"/>
</dbReference>
<comment type="caution">
    <text evidence="1">The sequence shown here is derived from an EMBL/GenBank/DDBJ whole genome shotgun (WGS) entry which is preliminary data.</text>
</comment>
<dbReference type="AlphaFoldDB" id="A0A2M9ZW09"/>